<evidence type="ECO:0000256" key="1">
    <source>
        <dbReference type="SAM" id="MobiDB-lite"/>
    </source>
</evidence>
<name>A0A0G4KGK3_VERLO</name>
<feature type="compositionally biased region" description="Low complexity" evidence="1">
    <location>
        <begin position="13"/>
        <end position="25"/>
    </location>
</feature>
<evidence type="ECO:0000313" key="3">
    <source>
        <dbReference type="Proteomes" id="UP000045706"/>
    </source>
</evidence>
<feature type="compositionally biased region" description="Basic and acidic residues" evidence="1">
    <location>
        <begin position="73"/>
        <end position="82"/>
    </location>
</feature>
<feature type="non-terminal residue" evidence="2">
    <location>
        <position position="1"/>
    </location>
</feature>
<gene>
    <name evidence="2" type="ORF">BN1723_020799</name>
</gene>
<dbReference type="Proteomes" id="UP000045706">
    <property type="component" value="Unassembled WGS sequence"/>
</dbReference>
<accession>A0A0G4KGK3</accession>
<proteinExistence type="predicted"/>
<feature type="compositionally biased region" description="Basic residues" evidence="1">
    <location>
        <begin position="1"/>
        <end position="12"/>
    </location>
</feature>
<evidence type="ECO:0000313" key="2">
    <source>
        <dbReference type="EMBL" id="CRJ94193.1"/>
    </source>
</evidence>
<protein>
    <submittedName>
        <fullName evidence="2">Uncharacterized protein</fullName>
    </submittedName>
</protein>
<dbReference type="EMBL" id="CVQI01000298">
    <property type="protein sequence ID" value="CRJ94193.1"/>
    <property type="molecule type" value="Genomic_DNA"/>
</dbReference>
<feature type="region of interest" description="Disordered" evidence="1">
    <location>
        <begin position="1"/>
        <end position="82"/>
    </location>
</feature>
<organism evidence="2 3">
    <name type="scientific">Verticillium longisporum</name>
    <name type="common">Verticillium dahliae var. longisporum</name>
    <dbReference type="NCBI Taxonomy" id="100787"/>
    <lineage>
        <taxon>Eukaryota</taxon>
        <taxon>Fungi</taxon>
        <taxon>Dikarya</taxon>
        <taxon>Ascomycota</taxon>
        <taxon>Pezizomycotina</taxon>
        <taxon>Sordariomycetes</taxon>
        <taxon>Hypocreomycetidae</taxon>
        <taxon>Glomerellales</taxon>
        <taxon>Plectosphaerellaceae</taxon>
        <taxon>Verticillium</taxon>
    </lineage>
</organism>
<reference evidence="3" key="1">
    <citation type="submission" date="2015-05" db="EMBL/GenBank/DDBJ databases">
        <authorList>
            <person name="Fogelqvist Johan"/>
        </authorList>
    </citation>
    <scope>NUCLEOTIDE SEQUENCE [LARGE SCALE GENOMIC DNA]</scope>
</reference>
<dbReference type="AlphaFoldDB" id="A0A0G4KGK3"/>
<sequence>VPARAQHRRRLRLCQGLQGRQARQLPVPPRRQQLQRRHGPQRQDDHCRGRAHCRARRDQPRGHPPAGHLRQARHPEHRGQED</sequence>